<dbReference type="Pfam" id="PF20511">
    <property type="entry name" value="PMI_typeI_cat"/>
    <property type="match status" value="1"/>
</dbReference>
<dbReference type="InterPro" id="IPR011051">
    <property type="entry name" value="RmlC_Cupin_sf"/>
</dbReference>
<dbReference type="InterPro" id="IPR046457">
    <property type="entry name" value="PMI_typeI_cat"/>
</dbReference>
<gene>
    <name evidence="3" type="ORF">ESP57_01055</name>
</gene>
<dbReference type="GO" id="GO:0008270">
    <property type="term" value="F:zinc ion binding"/>
    <property type="evidence" value="ECO:0007669"/>
    <property type="project" value="InterPro"/>
</dbReference>
<keyword evidence="4" id="KW-1185">Reference proteome</keyword>
<name>A0A4Q2JVI2_9MICO</name>
<reference evidence="3 4" key="1">
    <citation type="submission" date="2019-01" db="EMBL/GenBank/DDBJ databases">
        <authorList>
            <person name="Li J."/>
        </authorList>
    </citation>
    <scope>NUCLEOTIDE SEQUENCE [LARGE SCALE GENOMIC DNA]</scope>
    <source>
        <strain evidence="3 4">CCUG 35506</strain>
    </source>
</reference>
<dbReference type="Gene3D" id="2.60.120.10">
    <property type="entry name" value="Jelly Rolls"/>
    <property type="match status" value="1"/>
</dbReference>
<dbReference type="AlphaFoldDB" id="A0A4Q2JVI2"/>
<dbReference type="Proteomes" id="UP000292935">
    <property type="component" value="Unassembled WGS sequence"/>
</dbReference>
<dbReference type="InterPro" id="IPR016305">
    <property type="entry name" value="Mannose-6-P_Isomerase"/>
</dbReference>
<protein>
    <recommendedName>
        <fullName evidence="2">Phosphomannose isomerase type I catalytic domain-containing protein</fullName>
    </recommendedName>
</protein>
<feature type="region of interest" description="Disordered" evidence="1">
    <location>
        <begin position="1"/>
        <end position="29"/>
    </location>
</feature>
<comment type="caution">
    <text evidence="3">The sequence shown here is derived from an EMBL/GenBank/DDBJ whole genome shotgun (WGS) entry which is preliminary data.</text>
</comment>
<organism evidence="3 4">
    <name type="scientific">Agromyces fucosus</name>
    <dbReference type="NCBI Taxonomy" id="41985"/>
    <lineage>
        <taxon>Bacteria</taxon>
        <taxon>Bacillati</taxon>
        <taxon>Actinomycetota</taxon>
        <taxon>Actinomycetes</taxon>
        <taxon>Micrococcales</taxon>
        <taxon>Microbacteriaceae</taxon>
        <taxon>Agromyces</taxon>
    </lineage>
</organism>
<evidence type="ECO:0000256" key="1">
    <source>
        <dbReference type="SAM" id="MobiDB-lite"/>
    </source>
</evidence>
<feature type="region of interest" description="Disordered" evidence="1">
    <location>
        <begin position="65"/>
        <end position="86"/>
    </location>
</feature>
<dbReference type="GO" id="GO:0004476">
    <property type="term" value="F:mannose-6-phosphate isomerase activity"/>
    <property type="evidence" value="ECO:0007669"/>
    <property type="project" value="InterPro"/>
</dbReference>
<proteinExistence type="predicted"/>
<accession>A0A4Q2JVI2</accession>
<feature type="domain" description="Phosphomannose isomerase type I catalytic" evidence="2">
    <location>
        <begin position="56"/>
        <end position="130"/>
    </location>
</feature>
<evidence type="ECO:0000313" key="4">
    <source>
        <dbReference type="Proteomes" id="UP000292935"/>
    </source>
</evidence>
<dbReference type="SUPFAM" id="SSF51182">
    <property type="entry name" value="RmlC-like cupins"/>
    <property type="match status" value="1"/>
</dbReference>
<dbReference type="PANTHER" id="PTHR10309">
    <property type="entry name" value="MANNOSE-6-PHOSPHATE ISOMERASE"/>
    <property type="match status" value="1"/>
</dbReference>
<dbReference type="EMBL" id="SDPO01000001">
    <property type="protein sequence ID" value="RXZ50440.1"/>
    <property type="molecule type" value="Genomic_DNA"/>
</dbReference>
<dbReference type="GO" id="GO:0005829">
    <property type="term" value="C:cytosol"/>
    <property type="evidence" value="ECO:0007669"/>
    <property type="project" value="TreeGrafter"/>
</dbReference>
<dbReference type="PANTHER" id="PTHR10309:SF0">
    <property type="entry name" value="MANNOSE-6-PHOSPHATE ISOMERASE"/>
    <property type="match status" value="1"/>
</dbReference>
<evidence type="ECO:0000259" key="2">
    <source>
        <dbReference type="Pfam" id="PF20511"/>
    </source>
</evidence>
<sequence>MSGVARGSASASHPQMHRGNDDPNAAPLHQDRERLQGIRVGAVDGVSRVLGHPPTGERQAELWLGAHPSGPSRAVTDATGGPDAAGLSDVQAHAWADLAEWEQASGRSLPFLLKILCAASPLSIQAHPDPRTKLCGRASVLAEPYGRMSTLSASRESMSR</sequence>
<dbReference type="OrthoDB" id="9792649at2"/>
<dbReference type="InterPro" id="IPR014710">
    <property type="entry name" value="RmlC-like_jellyroll"/>
</dbReference>
<evidence type="ECO:0000313" key="3">
    <source>
        <dbReference type="EMBL" id="RXZ50440.1"/>
    </source>
</evidence>
<dbReference type="GO" id="GO:0009298">
    <property type="term" value="P:GDP-mannose biosynthetic process"/>
    <property type="evidence" value="ECO:0007669"/>
    <property type="project" value="InterPro"/>
</dbReference>
<dbReference type="PRINTS" id="PR00714">
    <property type="entry name" value="MAN6PISMRASE"/>
</dbReference>